<keyword evidence="7 8" id="KW-0472">Membrane</keyword>
<proteinExistence type="inferred from homology"/>
<dbReference type="Pfam" id="PF02293">
    <property type="entry name" value="AmiS_UreI"/>
    <property type="match status" value="1"/>
</dbReference>
<keyword evidence="3" id="KW-0813">Transport</keyword>
<reference evidence="9 10" key="1">
    <citation type="submission" date="2019-03" db="EMBL/GenBank/DDBJ databases">
        <title>Genomic Encyclopedia of Type Strains, Phase IV (KMG-IV): sequencing the most valuable type-strain genomes for metagenomic binning, comparative biology and taxonomic classification.</title>
        <authorList>
            <person name="Goeker M."/>
        </authorList>
    </citation>
    <scope>NUCLEOTIDE SEQUENCE [LARGE SCALE GENOMIC DNA]</scope>
    <source>
        <strain evidence="9 10">DSM 19377</strain>
    </source>
</reference>
<organism evidence="9 10">
    <name type="scientific">Scopulibacillus darangshiensis</name>
    <dbReference type="NCBI Taxonomy" id="442528"/>
    <lineage>
        <taxon>Bacteria</taxon>
        <taxon>Bacillati</taxon>
        <taxon>Bacillota</taxon>
        <taxon>Bacilli</taxon>
        <taxon>Bacillales</taxon>
        <taxon>Sporolactobacillaceae</taxon>
        <taxon>Scopulibacillus</taxon>
    </lineage>
</organism>
<dbReference type="InterPro" id="IPR003211">
    <property type="entry name" value="AmiSUreI_transpt"/>
</dbReference>
<protein>
    <submittedName>
        <fullName evidence="9">AmiS/UreI family transporter</fullName>
    </submittedName>
</protein>
<feature type="transmembrane region" description="Helical" evidence="8">
    <location>
        <begin position="122"/>
        <end position="141"/>
    </location>
</feature>
<feature type="transmembrane region" description="Helical" evidence="8">
    <location>
        <begin position="6"/>
        <end position="25"/>
    </location>
</feature>
<sequence length="213" mass="23895">MNINMSTVGLMYVGAVLFINGLSLLKCITPKSAGIFNIFVGVMQVITPFHLIFSTDSATTASHWLIFNDAGIFLFGFTYLYVGITNLTGIEGSGVGWYSLWVSILAIGYGCVNFALGDEKHGIIWLMWSFLWLLFFIQMGLKRQIDTFTGWVALIQSWITATIPAFLTLIGQWNNLSPFITWGVTIASVVAYIWLYFYIKSKSQKNTFEGKFV</sequence>
<feature type="transmembrane region" description="Helical" evidence="8">
    <location>
        <begin position="65"/>
        <end position="84"/>
    </location>
</feature>
<evidence type="ECO:0000313" key="9">
    <source>
        <dbReference type="EMBL" id="TCP30837.1"/>
    </source>
</evidence>
<keyword evidence="10" id="KW-1185">Reference proteome</keyword>
<comment type="caution">
    <text evidence="9">The sequence shown here is derived from an EMBL/GenBank/DDBJ whole genome shotgun (WGS) entry which is preliminary data.</text>
</comment>
<dbReference type="InterPro" id="IPR038523">
    <property type="entry name" value="AmiSUreI_transpt_sf"/>
</dbReference>
<comment type="similarity">
    <text evidence="2">Belongs to the AmiS/UreI family.</text>
</comment>
<evidence type="ECO:0000256" key="5">
    <source>
        <dbReference type="ARBA" id="ARBA00022692"/>
    </source>
</evidence>
<evidence type="ECO:0000256" key="3">
    <source>
        <dbReference type="ARBA" id="ARBA00022448"/>
    </source>
</evidence>
<feature type="transmembrane region" description="Helical" evidence="8">
    <location>
        <begin position="148"/>
        <end position="173"/>
    </location>
</feature>
<feature type="transmembrane region" description="Helical" evidence="8">
    <location>
        <begin position="96"/>
        <end position="116"/>
    </location>
</feature>
<dbReference type="EMBL" id="SLXK01000004">
    <property type="protein sequence ID" value="TCP30837.1"/>
    <property type="molecule type" value="Genomic_DNA"/>
</dbReference>
<keyword evidence="6 8" id="KW-1133">Transmembrane helix</keyword>
<gene>
    <name evidence="9" type="ORF">EV207_10416</name>
</gene>
<name>A0A4R2P7Q0_9BACL</name>
<dbReference type="GO" id="GO:0005886">
    <property type="term" value="C:plasma membrane"/>
    <property type="evidence" value="ECO:0007669"/>
    <property type="project" value="UniProtKB-SubCell"/>
</dbReference>
<dbReference type="Gene3D" id="1.25.40.600">
    <property type="match status" value="1"/>
</dbReference>
<keyword evidence="5 8" id="KW-0812">Transmembrane</keyword>
<dbReference type="Proteomes" id="UP000295416">
    <property type="component" value="Unassembled WGS sequence"/>
</dbReference>
<evidence type="ECO:0000256" key="8">
    <source>
        <dbReference type="SAM" id="Phobius"/>
    </source>
</evidence>
<evidence type="ECO:0000256" key="6">
    <source>
        <dbReference type="ARBA" id="ARBA00022989"/>
    </source>
</evidence>
<keyword evidence="4" id="KW-1003">Cell membrane</keyword>
<evidence type="ECO:0000256" key="1">
    <source>
        <dbReference type="ARBA" id="ARBA00004651"/>
    </source>
</evidence>
<dbReference type="AlphaFoldDB" id="A0A4R2P7Q0"/>
<evidence type="ECO:0000256" key="2">
    <source>
        <dbReference type="ARBA" id="ARBA00010068"/>
    </source>
</evidence>
<comment type="subcellular location">
    <subcellularLocation>
        <location evidence="1">Cell membrane</location>
        <topology evidence="1">Multi-pass membrane protein</topology>
    </subcellularLocation>
</comment>
<accession>A0A4R2P7Q0</accession>
<feature type="transmembrane region" description="Helical" evidence="8">
    <location>
        <begin position="179"/>
        <end position="199"/>
    </location>
</feature>
<evidence type="ECO:0000256" key="7">
    <source>
        <dbReference type="ARBA" id="ARBA00023136"/>
    </source>
</evidence>
<feature type="transmembrane region" description="Helical" evidence="8">
    <location>
        <begin position="32"/>
        <end position="53"/>
    </location>
</feature>
<evidence type="ECO:0000313" key="10">
    <source>
        <dbReference type="Proteomes" id="UP000295416"/>
    </source>
</evidence>
<evidence type="ECO:0000256" key="4">
    <source>
        <dbReference type="ARBA" id="ARBA00022475"/>
    </source>
</evidence>
<dbReference type="RefSeq" id="WP_243646945.1">
    <property type="nucleotide sequence ID" value="NZ_SLXK01000004.1"/>
</dbReference>
<dbReference type="CDD" id="cd13429">
    <property type="entry name" value="UreI_AmiS_like_2"/>
    <property type="match status" value="1"/>
</dbReference>